<protein>
    <recommendedName>
        <fullName evidence="2">UPF0102 protein BRM3_07470</fullName>
    </recommendedName>
</protein>
<keyword evidence="4" id="KW-1185">Reference proteome</keyword>
<gene>
    <name evidence="3" type="ORF">BRM3_07470</name>
</gene>
<dbReference type="Gene3D" id="3.40.1350.10">
    <property type="match status" value="1"/>
</dbReference>
<dbReference type="InterPro" id="IPR011335">
    <property type="entry name" value="Restrct_endonuc-II-like"/>
</dbReference>
<dbReference type="RefSeq" id="WP_263592705.1">
    <property type="nucleotide sequence ID" value="NZ_CP107020.1"/>
</dbReference>
<name>A0ABY6FY00_9MICO</name>
<dbReference type="NCBIfam" id="NF009150">
    <property type="entry name" value="PRK12497.1-3"/>
    <property type="match status" value="1"/>
</dbReference>
<dbReference type="InterPro" id="IPR003509">
    <property type="entry name" value="UPF0102_YraN-like"/>
</dbReference>
<dbReference type="SUPFAM" id="SSF52980">
    <property type="entry name" value="Restriction endonuclease-like"/>
    <property type="match status" value="1"/>
</dbReference>
<evidence type="ECO:0000256" key="2">
    <source>
        <dbReference type="HAMAP-Rule" id="MF_00048"/>
    </source>
</evidence>
<dbReference type="EMBL" id="CP107020">
    <property type="protein sequence ID" value="UYG15491.1"/>
    <property type="molecule type" value="Genomic_DNA"/>
</dbReference>
<dbReference type="Proteomes" id="UP001164305">
    <property type="component" value="Chromosome"/>
</dbReference>
<comment type="similarity">
    <text evidence="1 2">Belongs to the UPF0102 family.</text>
</comment>
<accession>A0ABY6FY00</accession>
<dbReference type="Pfam" id="PF02021">
    <property type="entry name" value="UPF0102"/>
    <property type="match status" value="1"/>
</dbReference>
<evidence type="ECO:0000256" key="1">
    <source>
        <dbReference type="ARBA" id="ARBA00006738"/>
    </source>
</evidence>
<reference evidence="3" key="1">
    <citation type="submission" date="2022-10" db="EMBL/GenBank/DDBJ databases">
        <title>Whole-Genome Sequencing of Brachybacterium huguangmaarense BRM-3, Isolated from Betula schmidtii.</title>
        <authorList>
            <person name="Haam D."/>
        </authorList>
    </citation>
    <scope>NUCLEOTIDE SEQUENCE</scope>
    <source>
        <strain evidence="3">BRM-3</strain>
    </source>
</reference>
<dbReference type="NCBIfam" id="NF009154">
    <property type="entry name" value="PRK12497.3-3"/>
    <property type="match status" value="1"/>
</dbReference>
<evidence type="ECO:0000313" key="3">
    <source>
        <dbReference type="EMBL" id="UYG15491.1"/>
    </source>
</evidence>
<dbReference type="PANTHER" id="PTHR34039">
    <property type="entry name" value="UPF0102 PROTEIN YRAN"/>
    <property type="match status" value="1"/>
</dbReference>
<organism evidence="3 4">
    <name type="scientific">Brachybacterium huguangmaarense</name>
    <dbReference type="NCBI Taxonomy" id="1652028"/>
    <lineage>
        <taxon>Bacteria</taxon>
        <taxon>Bacillati</taxon>
        <taxon>Actinomycetota</taxon>
        <taxon>Actinomycetes</taxon>
        <taxon>Micrococcales</taxon>
        <taxon>Dermabacteraceae</taxon>
        <taxon>Brachybacterium</taxon>
    </lineage>
</organism>
<dbReference type="InterPro" id="IPR011856">
    <property type="entry name" value="tRNA_endonuc-like_dom_sf"/>
</dbReference>
<sequence>MDPTTTQTPHRADAPVRQMTRPQIGRLGEDIAAAHLAASGWQVLERNVRIARGEIDIVALDGPTLVFVEVKTRRTTLSGVPQAAVDDRKLRRLRLLASAYLMDHCPPHRDLRIDVLAIMVSDDAEPEIEHLRAVGA</sequence>
<dbReference type="CDD" id="cd20736">
    <property type="entry name" value="PoNe_Nuclease"/>
    <property type="match status" value="1"/>
</dbReference>
<proteinExistence type="inferred from homology"/>
<dbReference type="PANTHER" id="PTHR34039:SF1">
    <property type="entry name" value="UPF0102 PROTEIN YRAN"/>
    <property type="match status" value="1"/>
</dbReference>
<dbReference type="HAMAP" id="MF_00048">
    <property type="entry name" value="UPF0102"/>
    <property type="match status" value="1"/>
</dbReference>
<evidence type="ECO:0000313" key="4">
    <source>
        <dbReference type="Proteomes" id="UP001164305"/>
    </source>
</evidence>